<accession>A0A9I9E4H2</accession>
<dbReference type="GO" id="GO:0033528">
    <property type="term" value="P:S-methylmethionine cycle"/>
    <property type="evidence" value="ECO:0007669"/>
    <property type="project" value="TreeGrafter"/>
</dbReference>
<dbReference type="PANTHER" id="PTHR46015">
    <property type="entry name" value="ZGC:172121"/>
    <property type="match status" value="1"/>
</dbReference>
<evidence type="ECO:0000256" key="3">
    <source>
        <dbReference type="ARBA" id="ARBA00022723"/>
    </source>
</evidence>
<dbReference type="GO" id="GO:0032259">
    <property type="term" value="P:methylation"/>
    <property type="evidence" value="ECO:0007669"/>
    <property type="project" value="UniProtKB-KW"/>
</dbReference>
<dbReference type="GO" id="GO:0008898">
    <property type="term" value="F:S-adenosylmethionine-homocysteine S-methyltransferase activity"/>
    <property type="evidence" value="ECO:0007669"/>
    <property type="project" value="TreeGrafter"/>
</dbReference>
<keyword evidence="3" id="KW-0479">Metal-binding</keyword>
<feature type="domain" description="Hcy-binding" evidence="5">
    <location>
        <begin position="22"/>
        <end position="107"/>
    </location>
</feature>
<keyword evidence="1" id="KW-0489">Methyltransferase</keyword>
<protein>
    <recommendedName>
        <fullName evidence="5">Hcy-binding domain-containing protein</fullName>
    </recommendedName>
</protein>
<reference evidence="6" key="1">
    <citation type="submission" date="2023-03" db="UniProtKB">
        <authorList>
            <consortium name="EnsemblPlants"/>
        </authorList>
    </citation>
    <scope>IDENTIFICATION</scope>
</reference>
<organism evidence="6">
    <name type="scientific">Cucumis melo</name>
    <name type="common">Muskmelon</name>
    <dbReference type="NCBI Taxonomy" id="3656"/>
    <lineage>
        <taxon>Eukaryota</taxon>
        <taxon>Viridiplantae</taxon>
        <taxon>Streptophyta</taxon>
        <taxon>Embryophyta</taxon>
        <taxon>Tracheophyta</taxon>
        <taxon>Spermatophyta</taxon>
        <taxon>Magnoliopsida</taxon>
        <taxon>eudicotyledons</taxon>
        <taxon>Gunneridae</taxon>
        <taxon>Pentapetalae</taxon>
        <taxon>rosids</taxon>
        <taxon>fabids</taxon>
        <taxon>Cucurbitales</taxon>
        <taxon>Cucurbitaceae</taxon>
        <taxon>Benincaseae</taxon>
        <taxon>Cucumis</taxon>
    </lineage>
</organism>
<dbReference type="GO" id="GO:0046872">
    <property type="term" value="F:metal ion binding"/>
    <property type="evidence" value="ECO:0007669"/>
    <property type="project" value="UniProtKB-KW"/>
</dbReference>
<dbReference type="Pfam" id="PF02574">
    <property type="entry name" value="S-methyl_trans"/>
    <property type="match status" value="1"/>
</dbReference>
<evidence type="ECO:0000259" key="5">
    <source>
        <dbReference type="Pfam" id="PF02574"/>
    </source>
</evidence>
<dbReference type="EnsemblPlants" id="MELO3C028620.2.1">
    <property type="protein sequence ID" value="MELO3C028620.2.1"/>
    <property type="gene ID" value="MELO3C028620.2"/>
</dbReference>
<dbReference type="AlphaFoldDB" id="A0A9I9E4H2"/>
<evidence type="ECO:0000313" key="6">
    <source>
        <dbReference type="EnsemblPlants" id="MELO3C028620.2.1"/>
    </source>
</evidence>
<dbReference type="PANTHER" id="PTHR46015:SF7">
    <property type="entry name" value="HOMOCYSTEINE S-METHYLTRANSFERASE 1"/>
    <property type="match status" value="1"/>
</dbReference>
<proteinExistence type="predicted"/>
<evidence type="ECO:0000256" key="4">
    <source>
        <dbReference type="ARBA" id="ARBA00022833"/>
    </source>
</evidence>
<keyword evidence="2" id="KW-0808">Transferase</keyword>
<keyword evidence="4" id="KW-0862">Zinc</keyword>
<dbReference type="InterPro" id="IPR036589">
    <property type="entry name" value="HCY_dom_sf"/>
</dbReference>
<dbReference type="SUPFAM" id="SSF82282">
    <property type="entry name" value="Homocysteine S-methyltransferase"/>
    <property type="match status" value="1"/>
</dbReference>
<dbReference type="Gramene" id="MELO3C028620.2.1">
    <property type="protein sequence ID" value="MELO3C028620.2.1"/>
    <property type="gene ID" value="MELO3C028620.2"/>
</dbReference>
<evidence type="ECO:0000256" key="2">
    <source>
        <dbReference type="ARBA" id="ARBA00022679"/>
    </source>
</evidence>
<dbReference type="Gene3D" id="3.20.20.330">
    <property type="entry name" value="Homocysteine-binding-like domain"/>
    <property type="match status" value="1"/>
</dbReference>
<dbReference type="InterPro" id="IPR051486">
    <property type="entry name" value="Hcy_S-methyltransferase"/>
</dbReference>
<dbReference type="InterPro" id="IPR003726">
    <property type="entry name" value="HCY_dom"/>
</dbReference>
<dbReference type="GO" id="GO:0009086">
    <property type="term" value="P:methionine biosynthetic process"/>
    <property type="evidence" value="ECO:0007669"/>
    <property type="project" value="TreeGrafter"/>
</dbReference>
<sequence>MIDREKEAYRRFLFIGLEDQILEAGADILVTSSYQNVNKSIQTTIPRFISKGLFAEEGELLLVKSVKLAIEARDSFVDSVKCIPGHNYNRALVAASIGSYGAYLADDLEYRLALLLVVVILAHELEVVDDPECKFI</sequence>
<name>A0A9I9E4H2_CUCME</name>
<evidence type="ECO:0000256" key="1">
    <source>
        <dbReference type="ARBA" id="ARBA00022603"/>
    </source>
</evidence>